<evidence type="ECO:0000256" key="3">
    <source>
        <dbReference type="SAM" id="MobiDB-lite"/>
    </source>
</evidence>
<dbReference type="GO" id="GO:0005634">
    <property type="term" value="C:nucleus"/>
    <property type="evidence" value="ECO:0007669"/>
    <property type="project" value="UniProtKB-SubCell"/>
</dbReference>
<dbReference type="PROSITE" id="PS50181">
    <property type="entry name" value="FBOX"/>
    <property type="match status" value="1"/>
</dbReference>
<sequence length="514" mass="58650">MVFKNIHSEDPPEHTNKGKEPVNGGMKTWVRKAKQKVHETDHNAHKISVESSLIKDTDKDTSLDSEEKDLDEIQVDEPYEDLQVRAFEIDKDSSQYTQEFLIQDRVTEKQGEDSSQSFEDIVKDTLVPFKSNLEILEKRKASTQNSAPRRTILIFACHDLRFYLNDSSRSGISFSFENLAVLVHTKALAWNQVCYYLCFMVLCLDLYGKRIRPVAPYASVCSKPVIDLAPIHRCLPDELLFEVFARMNPYSLGRAACVCRKWRYTIRNPLFWRSACLKAWQLAGAVENYKILHSIYEGSWRKMWLLRPRVRTDGLYVSRNTYIRTGIAEWKVSNPVHVVCYFRYMRFFPSGRFLYKNSSQKVKDVAKFMNFRVSKANSVFGGHYTLSDDKVEAAILYPGLRPTVLRIHLRLRGTTAGANNRIDLLSLVTSGVNDSEVNGHDDDVLGVVGGWQENETHNPDVPAVSHTRGLTPFVFIPYEESSNGTAIPICPTDSHWCVLASPAKDLSRIEHGLS</sequence>
<evidence type="ECO:0000259" key="4">
    <source>
        <dbReference type="PROSITE" id="PS50181"/>
    </source>
</evidence>
<dbReference type="Pfam" id="PF12937">
    <property type="entry name" value="F-box-like"/>
    <property type="match status" value="1"/>
</dbReference>
<comment type="subcellular location">
    <subcellularLocation>
        <location evidence="2">Nucleus</location>
    </subcellularLocation>
</comment>
<evidence type="ECO:0000313" key="6">
    <source>
        <dbReference type="Proteomes" id="UP000655225"/>
    </source>
</evidence>
<dbReference type="OrthoDB" id="2117972at2759"/>
<organism evidence="5 6">
    <name type="scientific">Tetracentron sinense</name>
    <name type="common">Spur-leaf</name>
    <dbReference type="NCBI Taxonomy" id="13715"/>
    <lineage>
        <taxon>Eukaryota</taxon>
        <taxon>Viridiplantae</taxon>
        <taxon>Streptophyta</taxon>
        <taxon>Embryophyta</taxon>
        <taxon>Tracheophyta</taxon>
        <taxon>Spermatophyta</taxon>
        <taxon>Magnoliopsida</taxon>
        <taxon>Trochodendrales</taxon>
        <taxon>Trochodendraceae</taxon>
        <taxon>Tetracentron</taxon>
    </lineage>
</organism>
<dbReference type="AlphaFoldDB" id="A0A835D1J4"/>
<comment type="pathway">
    <text evidence="2">Protein modification; protein ubiquitination.</text>
</comment>
<reference evidence="5 6" key="1">
    <citation type="submission" date="2020-04" db="EMBL/GenBank/DDBJ databases">
        <title>Plant Genome Project.</title>
        <authorList>
            <person name="Zhang R.-G."/>
        </authorList>
    </citation>
    <scope>NUCLEOTIDE SEQUENCE [LARGE SCALE GENOMIC DNA]</scope>
    <source>
        <strain evidence="5">YNK0</strain>
        <tissue evidence="5">Leaf</tissue>
    </source>
</reference>
<dbReference type="SUPFAM" id="SSF81383">
    <property type="entry name" value="F-box domain"/>
    <property type="match status" value="1"/>
</dbReference>
<dbReference type="EMBL" id="JABCRI010000024">
    <property type="protein sequence ID" value="KAF8377053.1"/>
    <property type="molecule type" value="Genomic_DNA"/>
</dbReference>
<dbReference type="GO" id="GO:0016567">
    <property type="term" value="P:protein ubiquitination"/>
    <property type="evidence" value="ECO:0007669"/>
    <property type="project" value="UniProtKB-UniRule"/>
</dbReference>
<comment type="function">
    <text evidence="2">Acts as a component of a SCF E3 ubiquitin ligase complexes.</text>
</comment>
<evidence type="ECO:0000256" key="2">
    <source>
        <dbReference type="RuleBase" id="RU369085"/>
    </source>
</evidence>
<evidence type="ECO:0000313" key="5">
    <source>
        <dbReference type="EMBL" id="KAF8377053.1"/>
    </source>
</evidence>
<keyword evidence="6" id="KW-1185">Reference proteome</keyword>
<evidence type="ECO:0000256" key="1">
    <source>
        <dbReference type="ARBA" id="ARBA00022786"/>
    </source>
</evidence>
<keyword evidence="1 2" id="KW-0833">Ubl conjugation pathway</keyword>
<comment type="caution">
    <text evidence="5">The sequence shown here is derived from an EMBL/GenBank/DDBJ whole genome shotgun (WGS) entry which is preliminary data.</text>
</comment>
<dbReference type="FunFam" id="1.20.1280.50:FF:000045">
    <property type="entry name" value="F-box protein 7"/>
    <property type="match status" value="1"/>
</dbReference>
<dbReference type="Gene3D" id="1.20.1280.50">
    <property type="match status" value="1"/>
</dbReference>
<feature type="compositionally biased region" description="Basic and acidic residues" evidence="3">
    <location>
        <begin position="1"/>
        <end position="20"/>
    </location>
</feature>
<accession>A0A835D1J4</accession>
<dbReference type="PANTHER" id="PTHR12874:SF9">
    <property type="entry name" value="F-BOX ONLY PROTEIN 48"/>
    <property type="match status" value="1"/>
</dbReference>
<dbReference type="InterPro" id="IPR001810">
    <property type="entry name" value="F-box_dom"/>
</dbReference>
<dbReference type="InterPro" id="IPR045464">
    <property type="entry name" value="Hrt3/FBXO9_C"/>
</dbReference>
<gene>
    <name evidence="5" type="ORF">HHK36_030425</name>
</gene>
<keyword evidence="2" id="KW-0539">Nucleus</keyword>
<dbReference type="InterPro" id="IPR036047">
    <property type="entry name" value="F-box-like_dom_sf"/>
</dbReference>
<dbReference type="Proteomes" id="UP000655225">
    <property type="component" value="Unassembled WGS sequence"/>
</dbReference>
<name>A0A835D1J4_TETSI</name>
<dbReference type="GO" id="GO:0031146">
    <property type="term" value="P:SCF-dependent proteasomal ubiquitin-dependent protein catabolic process"/>
    <property type="evidence" value="ECO:0007669"/>
    <property type="project" value="UniProtKB-UniRule"/>
</dbReference>
<feature type="domain" description="F-box" evidence="4">
    <location>
        <begin position="235"/>
        <end position="275"/>
    </location>
</feature>
<proteinExistence type="predicted"/>
<comment type="subunit">
    <text evidence="2">Component of the SCF-type E3 ligase complex.</text>
</comment>
<dbReference type="SMART" id="SM00256">
    <property type="entry name" value="FBOX"/>
    <property type="match status" value="1"/>
</dbReference>
<dbReference type="GO" id="GO:0019005">
    <property type="term" value="C:SCF ubiquitin ligase complex"/>
    <property type="evidence" value="ECO:0007669"/>
    <property type="project" value="UniProtKB-UniRule"/>
</dbReference>
<dbReference type="CDD" id="cd22151">
    <property type="entry name" value="F-box_AtGID2-like"/>
    <property type="match status" value="1"/>
</dbReference>
<dbReference type="PANTHER" id="PTHR12874">
    <property type="entry name" value="F-BOX ONLY PROTEIN 48-RELATED"/>
    <property type="match status" value="1"/>
</dbReference>
<dbReference type="Pfam" id="PF19270">
    <property type="entry name" value="FBO_C"/>
    <property type="match status" value="1"/>
</dbReference>
<dbReference type="GO" id="GO:0005737">
    <property type="term" value="C:cytoplasm"/>
    <property type="evidence" value="ECO:0007669"/>
    <property type="project" value="TreeGrafter"/>
</dbReference>
<feature type="compositionally biased region" description="Basic and acidic residues" evidence="3">
    <location>
        <begin position="36"/>
        <end position="62"/>
    </location>
</feature>
<protein>
    <recommendedName>
        <fullName evidence="2">F-box protein</fullName>
    </recommendedName>
</protein>
<feature type="region of interest" description="Disordered" evidence="3">
    <location>
        <begin position="1"/>
        <end position="67"/>
    </location>
</feature>